<sequence>MYIWVNGSDCFTYNFFIEIISFTSYGFPCEECAGEVVWGVEEDDEYYYELTDGTDTNQVKFKVIDIGVSEGGFNVHPWLPPYLKCAWYSTIWTSIYCRDDCTDYWHTEASNDKYECYNPCEQVLYAWDYYWNFMFVPLPINLTMLNYSAYVFFNIFSYNDSVSMIGNDGLSLEINITIGNDTASVYWEYDADGVL</sequence>
<accession>X0X8Y1</accession>
<reference evidence="1" key="1">
    <citation type="journal article" date="2014" name="Front. Microbiol.">
        <title>High frequency of phylogenetically diverse reductive dehalogenase-homologous genes in deep subseafloor sedimentary metagenomes.</title>
        <authorList>
            <person name="Kawai M."/>
            <person name="Futagami T."/>
            <person name="Toyoda A."/>
            <person name="Takaki Y."/>
            <person name="Nishi S."/>
            <person name="Hori S."/>
            <person name="Arai W."/>
            <person name="Tsubouchi T."/>
            <person name="Morono Y."/>
            <person name="Uchiyama I."/>
            <person name="Ito T."/>
            <person name="Fujiyama A."/>
            <person name="Inagaki F."/>
            <person name="Takami H."/>
        </authorList>
    </citation>
    <scope>NUCLEOTIDE SEQUENCE</scope>
    <source>
        <strain evidence="1">Expedition CK06-06</strain>
    </source>
</reference>
<gene>
    <name evidence="1" type="ORF">S01H1_71220</name>
</gene>
<comment type="caution">
    <text evidence="1">The sequence shown here is derived from an EMBL/GenBank/DDBJ whole genome shotgun (WGS) entry which is preliminary data.</text>
</comment>
<dbReference type="AlphaFoldDB" id="X0X8Y1"/>
<evidence type="ECO:0000313" key="1">
    <source>
        <dbReference type="EMBL" id="GAG39664.1"/>
    </source>
</evidence>
<name>X0X8Y1_9ZZZZ</name>
<organism evidence="1">
    <name type="scientific">marine sediment metagenome</name>
    <dbReference type="NCBI Taxonomy" id="412755"/>
    <lineage>
        <taxon>unclassified sequences</taxon>
        <taxon>metagenomes</taxon>
        <taxon>ecological metagenomes</taxon>
    </lineage>
</organism>
<dbReference type="EMBL" id="BARS01047411">
    <property type="protein sequence ID" value="GAG39664.1"/>
    <property type="molecule type" value="Genomic_DNA"/>
</dbReference>
<feature type="non-terminal residue" evidence="1">
    <location>
        <position position="195"/>
    </location>
</feature>
<protein>
    <submittedName>
        <fullName evidence="1">Uncharacterized protein</fullName>
    </submittedName>
</protein>
<proteinExistence type="predicted"/>